<protein>
    <submittedName>
        <fullName evidence="3">Class I SAM-dependent methyltransferase</fullName>
    </submittedName>
</protein>
<keyword evidence="4" id="KW-1185">Reference proteome</keyword>
<evidence type="ECO:0000256" key="1">
    <source>
        <dbReference type="ARBA" id="ARBA00022603"/>
    </source>
</evidence>
<dbReference type="PANTHER" id="PTHR43619">
    <property type="entry name" value="S-ADENOSYL-L-METHIONINE-DEPENDENT METHYLTRANSFERASE YKTD-RELATED"/>
    <property type="match status" value="1"/>
</dbReference>
<dbReference type="RefSeq" id="WP_153477966.1">
    <property type="nucleotide sequence ID" value="NZ_VWNA01000001.1"/>
</dbReference>
<dbReference type="InterPro" id="IPR007213">
    <property type="entry name" value="Ppm1/Ppm2/Tcmp"/>
</dbReference>
<dbReference type="InterPro" id="IPR029063">
    <property type="entry name" value="SAM-dependent_MTases_sf"/>
</dbReference>
<dbReference type="Gene3D" id="3.40.50.150">
    <property type="entry name" value="Vaccinia Virus protein VP39"/>
    <property type="match status" value="1"/>
</dbReference>
<dbReference type="AlphaFoldDB" id="A0A6A7XYJ7"/>
<dbReference type="EMBL" id="VWNA01000001">
    <property type="protein sequence ID" value="MQT11366.1"/>
    <property type="molecule type" value="Genomic_DNA"/>
</dbReference>
<evidence type="ECO:0000313" key="4">
    <source>
        <dbReference type="Proteomes" id="UP000332515"/>
    </source>
</evidence>
<keyword evidence="2 3" id="KW-0808">Transferase</keyword>
<keyword evidence="1 3" id="KW-0489">Methyltransferase</keyword>
<gene>
    <name evidence="3" type="ORF">F0357_01490</name>
</gene>
<evidence type="ECO:0000313" key="3">
    <source>
        <dbReference type="EMBL" id="MQT11366.1"/>
    </source>
</evidence>
<evidence type="ECO:0000256" key="2">
    <source>
        <dbReference type="ARBA" id="ARBA00022679"/>
    </source>
</evidence>
<accession>A0A6A7XYJ7</accession>
<dbReference type="SUPFAM" id="SSF53335">
    <property type="entry name" value="S-adenosyl-L-methionine-dependent methyltransferases"/>
    <property type="match status" value="1"/>
</dbReference>
<dbReference type="Proteomes" id="UP000332515">
    <property type="component" value="Unassembled WGS sequence"/>
</dbReference>
<dbReference type="Pfam" id="PF04072">
    <property type="entry name" value="LCM"/>
    <property type="match status" value="1"/>
</dbReference>
<organism evidence="3 4">
    <name type="scientific">Segnochrobactrum spirostomi</name>
    <dbReference type="NCBI Taxonomy" id="2608987"/>
    <lineage>
        <taxon>Bacteria</taxon>
        <taxon>Pseudomonadati</taxon>
        <taxon>Pseudomonadota</taxon>
        <taxon>Alphaproteobacteria</taxon>
        <taxon>Hyphomicrobiales</taxon>
        <taxon>Segnochrobactraceae</taxon>
        <taxon>Segnochrobactrum</taxon>
    </lineage>
</organism>
<dbReference type="PANTHER" id="PTHR43619:SF2">
    <property type="entry name" value="S-ADENOSYL-L-METHIONINE-DEPENDENT METHYLTRANSFERASES SUPERFAMILY PROTEIN"/>
    <property type="match status" value="1"/>
</dbReference>
<dbReference type="GO" id="GO:0032259">
    <property type="term" value="P:methylation"/>
    <property type="evidence" value="ECO:0007669"/>
    <property type="project" value="UniProtKB-KW"/>
</dbReference>
<proteinExistence type="predicted"/>
<comment type="caution">
    <text evidence="3">The sequence shown here is derived from an EMBL/GenBank/DDBJ whole genome shotgun (WGS) entry which is preliminary data.</text>
</comment>
<reference evidence="3 4" key="1">
    <citation type="submission" date="2019-09" db="EMBL/GenBank/DDBJ databases">
        <title>Segnochrobactrum spirostomi gen. nov., sp. nov., isolated from the ciliate Spirostomum cf. yagiui and description of a novel family, Segnochrobactraceae fam. nov. within the order Rhizobiales of the class Alphaproteobacteria.</title>
        <authorList>
            <person name="Akter S."/>
            <person name="Shazib S.U.A."/>
            <person name="Shin M.K."/>
        </authorList>
    </citation>
    <scope>NUCLEOTIDE SEQUENCE [LARGE SCALE GENOMIC DNA]</scope>
    <source>
        <strain evidence="3 4">Sp-1</strain>
    </source>
</reference>
<name>A0A6A7XYJ7_9HYPH</name>
<sequence length="284" mass="31066">MRRAGDEAASPQAAALQGVSRTLLVTLCARALARETFPNLGFTDPTAEALIAALDIDPHAFARTRECVFGVARRSMILDEAVRTFADRHGEIAVLNLGAGLSSAFERLDDGRLAWWDLDLEAPIRLHGDLTAVHPRRTHVVASVDRPGWQRALRLPARPLIVLAEGLMPYLTPPRVRALLTEIAAAFGDRPLTFAFDAFAFAMCGMAKMHPSIGPLARDDPSIEFRWGVSAMDDYRARLPMWRLAELTPILEGLSPGHTLACAGFSALFGVPLYAVARLEHQRV</sequence>
<dbReference type="GO" id="GO:0008168">
    <property type="term" value="F:methyltransferase activity"/>
    <property type="evidence" value="ECO:0007669"/>
    <property type="project" value="UniProtKB-KW"/>
</dbReference>